<name>M0N711_9EURY</name>
<evidence type="ECO:0000313" key="2">
    <source>
        <dbReference type="Proteomes" id="UP000011625"/>
    </source>
</evidence>
<dbReference type="AlphaFoldDB" id="M0N711"/>
<comment type="caution">
    <text evidence="1">The sequence shown here is derived from an EMBL/GenBank/DDBJ whole genome shotgun (WGS) entry which is preliminary data.</text>
</comment>
<reference evidence="1 2" key="1">
    <citation type="journal article" date="2014" name="PLoS Genet.">
        <title>Phylogenetically driven sequencing of extremely halophilic archaea reveals strategies for static and dynamic osmo-response.</title>
        <authorList>
            <person name="Becker E.A."/>
            <person name="Seitzer P.M."/>
            <person name="Tritt A."/>
            <person name="Larsen D."/>
            <person name="Krusor M."/>
            <person name="Yao A.I."/>
            <person name="Wu D."/>
            <person name="Madern D."/>
            <person name="Eisen J.A."/>
            <person name="Darling A.E."/>
            <person name="Facciotti M.T."/>
        </authorList>
    </citation>
    <scope>NUCLEOTIDE SEQUENCE [LARGE SCALE GENOMIC DNA]</scope>
    <source>
        <strain evidence="1 2">DSM 8989</strain>
    </source>
</reference>
<keyword evidence="2" id="KW-1185">Reference proteome</keyword>
<dbReference type="EMBL" id="AOME01000054">
    <property type="protein sequence ID" value="EMA52460.1"/>
    <property type="molecule type" value="Genomic_DNA"/>
</dbReference>
<accession>M0N711</accession>
<evidence type="ECO:0000313" key="1">
    <source>
        <dbReference type="EMBL" id="EMA52460.1"/>
    </source>
</evidence>
<protein>
    <submittedName>
        <fullName evidence="1">Uncharacterized protein</fullName>
    </submittedName>
</protein>
<organism evidence="1 2">
    <name type="scientific">Halococcus salifodinae DSM 8989</name>
    <dbReference type="NCBI Taxonomy" id="1227456"/>
    <lineage>
        <taxon>Archaea</taxon>
        <taxon>Methanobacteriati</taxon>
        <taxon>Methanobacteriota</taxon>
        <taxon>Stenosarchaea group</taxon>
        <taxon>Halobacteria</taxon>
        <taxon>Halobacteriales</taxon>
        <taxon>Halococcaceae</taxon>
        <taxon>Halococcus</taxon>
    </lineage>
</organism>
<dbReference type="OrthoDB" id="214528at2157"/>
<dbReference type="Proteomes" id="UP000011625">
    <property type="component" value="Unassembled WGS sequence"/>
</dbReference>
<gene>
    <name evidence="1" type="ORF">C450_10193</name>
</gene>
<proteinExistence type="predicted"/>
<sequence length="129" mass="14065">MLLAHMVRPMSEETPTRQDRFATRLGLFLTAVGVRGLSRERVFGLVGMNRLHAAEHIAVSVGGIAAGASRRGRSYSGIVAVALFAEVALGVLPWTKEWFRDLFNADLRTTAVQLVVALVSLRAFRSDGE</sequence>
<dbReference type="PATRIC" id="fig|1227456.3.peg.2061"/>